<feature type="region of interest" description="Disordered" evidence="10">
    <location>
        <begin position="135"/>
        <end position="190"/>
    </location>
</feature>
<gene>
    <name evidence="13" type="ORF">OFUS_LOCUS2290</name>
</gene>
<dbReference type="InterPro" id="IPR027328">
    <property type="entry name" value="MAPRE"/>
</dbReference>
<accession>A0A8S4N274</accession>
<comment type="caution">
    <text evidence="13">The sequence shown here is derived from an EMBL/GenBank/DDBJ whole genome shotgun (WGS) entry which is preliminary data.</text>
</comment>
<reference evidence="13" key="1">
    <citation type="submission" date="2022-03" db="EMBL/GenBank/DDBJ databases">
        <authorList>
            <person name="Martin C."/>
        </authorList>
    </citation>
    <scope>NUCLEOTIDE SEQUENCE</scope>
</reference>
<dbReference type="Pfam" id="PF03271">
    <property type="entry name" value="EB1"/>
    <property type="match status" value="1"/>
</dbReference>
<organism evidence="13 14">
    <name type="scientific">Owenia fusiformis</name>
    <name type="common">Polychaete worm</name>
    <dbReference type="NCBI Taxonomy" id="6347"/>
    <lineage>
        <taxon>Eukaryota</taxon>
        <taxon>Metazoa</taxon>
        <taxon>Spiralia</taxon>
        <taxon>Lophotrochozoa</taxon>
        <taxon>Annelida</taxon>
        <taxon>Polychaeta</taxon>
        <taxon>Sedentaria</taxon>
        <taxon>Canalipalpata</taxon>
        <taxon>Sabellida</taxon>
        <taxon>Oweniida</taxon>
        <taxon>Oweniidae</taxon>
        <taxon>Owenia</taxon>
    </lineage>
</organism>
<keyword evidence="3" id="KW-0963">Cytoplasm</keyword>
<keyword evidence="6" id="KW-0498">Mitosis</keyword>
<evidence type="ECO:0000313" key="13">
    <source>
        <dbReference type="EMBL" id="CAH1774922.1"/>
    </source>
</evidence>
<comment type="similarity">
    <text evidence="2">Belongs to the MAPRE family.</text>
</comment>
<dbReference type="FunFam" id="1.20.5.1430:FF:000005">
    <property type="entry name" value="Eb1, isoform E"/>
    <property type="match status" value="1"/>
</dbReference>
<dbReference type="PANTHER" id="PTHR10623">
    <property type="entry name" value="MICROTUBULE-ASSOCIATED PROTEIN RP/EB FAMILY MEMBER"/>
    <property type="match status" value="1"/>
</dbReference>
<dbReference type="InterPro" id="IPR036872">
    <property type="entry name" value="CH_dom_sf"/>
</dbReference>
<name>A0A8S4N274_OWEFU</name>
<evidence type="ECO:0000256" key="1">
    <source>
        <dbReference type="ARBA" id="ARBA00004245"/>
    </source>
</evidence>
<dbReference type="GO" id="GO:0051301">
    <property type="term" value="P:cell division"/>
    <property type="evidence" value="ECO:0007669"/>
    <property type="project" value="UniProtKB-KW"/>
</dbReference>
<evidence type="ECO:0000256" key="2">
    <source>
        <dbReference type="ARBA" id="ARBA00010729"/>
    </source>
</evidence>
<sequence length="279" mass="30358">MAVNVFSTNATTENLSRHEILAWVNDSLDASFGKIEELSSGAPYCQFMDCLFENCMPVKKVKFNTKLEHEKLNNFKLLQTSFKKMGVDKVVPVERLVKGKFQDNFEFVQWFKKFFDANYSGQEYDAVGARGGVGMGGGGPGGPGPKKATSAFNKPPTTRAPRPGAPKAAPAKAAPKTSPSAGLVRKTAGGAGDSAQIESLTAQVSEQKFTIEGLEKERDFYFGKLRDIEVMCQESDQLETPLITSILNVLYATEDGFASPEEDGEVPAGEQGVEEEETY</sequence>
<dbReference type="EMBL" id="CAIIXF020000001">
    <property type="protein sequence ID" value="CAH1774922.1"/>
    <property type="molecule type" value="Genomic_DNA"/>
</dbReference>
<keyword evidence="14" id="KW-1185">Reference proteome</keyword>
<keyword evidence="5 9" id="KW-0493">Microtubule</keyword>
<feature type="domain" description="Calponin-homology (CH)" evidence="11">
    <location>
        <begin position="14"/>
        <end position="116"/>
    </location>
</feature>
<feature type="compositionally biased region" description="Low complexity" evidence="10">
    <location>
        <begin position="154"/>
        <end position="182"/>
    </location>
</feature>
<evidence type="ECO:0008006" key="15">
    <source>
        <dbReference type="Google" id="ProtNLM"/>
    </source>
</evidence>
<evidence type="ECO:0000256" key="10">
    <source>
        <dbReference type="SAM" id="MobiDB-lite"/>
    </source>
</evidence>
<proteinExistence type="inferred from homology"/>
<dbReference type="Proteomes" id="UP000749559">
    <property type="component" value="Unassembled WGS sequence"/>
</dbReference>
<evidence type="ECO:0000256" key="9">
    <source>
        <dbReference type="PROSITE-ProRule" id="PRU00576"/>
    </source>
</evidence>
<evidence type="ECO:0000313" key="14">
    <source>
        <dbReference type="Proteomes" id="UP000749559"/>
    </source>
</evidence>
<dbReference type="InterPro" id="IPR004953">
    <property type="entry name" value="EB1_C"/>
</dbReference>
<feature type="domain" description="EB1 C-terminal" evidence="12">
    <location>
        <begin position="189"/>
        <end position="259"/>
    </location>
</feature>
<evidence type="ECO:0000256" key="7">
    <source>
        <dbReference type="ARBA" id="ARBA00023212"/>
    </source>
</evidence>
<evidence type="ECO:0000256" key="4">
    <source>
        <dbReference type="ARBA" id="ARBA00022618"/>
    </source>
</evidence>
<evidence type="ECO:0000256" key="6">
    <source>
        <dbReference type="ARBA" id="ARBA00022776"/>
    </source>
</evidence>
<keyword evidence="7" id="KW-0206">Cytoskeleton</keyword>
<dbReference type="PROSITE" id="PS51230">
    <property type="entry name" value="EB1_C"/>
    <property type="match status" value="1"/>
</dbReference>
<dbReference type="GO" id="GO:0008017">
    <property type="term" value="F:microtubule binding"/>
    <property type="evidence" value="ECO:0007669"/>
    <property type="project" value="InterPro"/>
</dbReference>
<dbReference type="InterPro" id="IPR036133">
    <property type="entry name" value="EB1_C_sf"/>
</dbReference>
<feature type="region of interest" description="Disordered" evidence="10">
    <location>
        <begin position="256"/>
        <end position="279"/>
    </location>
</feature>
<dbReference type="PROSITE" id="PS50021">
    <property type="entry name" value="CH"/>
    <property type="match status" value="1"/>
</dbReference>
<keyword evidence="4" id="KW-0132">Cell division</keyword>
<dbReference type="FunFam" id="1.10.418.10:FF:000007">
    <property type="entry name" value="Microtubule-associated protein, RP/EB family, member 2"/>
    <property type="match status" value="1"/>
</dbReference>
<comment type="subcellular location">
    <subcellularLocation>
        <location evidence="1">Cytoplasm</location>
        <location evidence="1">Cytoskeleton</location>
    </subcellularLocation>
</comment>
<evidence type="ECO:0000256" key="3">
    <source>
        <dbReference type="ARBA" id="ARBA00022490"/>
    </source>
</evidence>
<dbReference type="Gene3D" id="1.20.5.1430">
    <property type="match status" value="1"/>
</dbReference>
<dbReference type="SUPFAM" id="SSF47576">
    <property type="entry name" value="Calponin-homology domain, CH-domain"/>
    <property type="match status" value="1"/>
</dbReference>
<dbReference type="SUPFAM" id="SSF140612">
    <property type="entry name" value="EB1 dimerisation domain-like"/>
    <property type="match status" value="1"/>
</dbReference>
<dbReference type="InterPro" id="IPR001715">
    <property type="entry name" value="CH_dom"/>
</dbReference>
<keyword evidence="8" id="KW-0131">Cell cycle</keyword>
<evidence type="ECO:0000256" key="8">
    <source>
        <dbReference type="ARBA" id="ARBA00023306"/>
    </source>
</evidence>
<dbReference type="Gene3D" id="1.10.418.10">
    <property type="entry name" value="Calponin-like domain"/>
    <property type="match status" value="1"/>
</dbReference>
<evidence type="ECO:0000259" key="12">
    <source>
        <dbReference type="PROSITE" id="PS51230"/>
    </source>
</evidence>
<evidence type="ECO:0000259" key="11">
    <source>
        <dbReference type="PROSITE" id="PS50021"/>
    </source>
</evidence>
<dbReference type="Pfam" id="PF00307">
    <property type="entry name" value="CH"/>
    <property type="match status" value="1"/>
</dbReference>
<dbReference type="OrthoDB" id="2119228at2759"/>
<evidence type="ECO:0000256" key="5">
    <source>
        <dbReference type="ARBA" id="ARBA00022701"/>
    </source>
</evidence>
<dbReference type="AlphaFoldDB" id="A0A8S4N274"/>
<dbReference type="GO" id="GO:0005874">
    <property type="term" value="C:microtubule"/>
    <property type="evidence" value="ECO:0007669"/>
    <property type="project" value="UniProtKB-KW"/>
</dbReference>
<protein>
    <recommendedName>
        <fullName evidence="15">Microtubule-associated protein RP/EB family member 1</fullName>
    </recommendedName>
</protein>